<dbReference type="Proteomes" id="UP000773614">
    <property type="component" value="Unassembled WGS sequence"/>
</dbReference>
<evidence type="ECO:0000313" key="4">
    <source>
        <dbReference type="Proteomes" id="UP000773614"/>
    </source>
</evidence>
<name>A0A964WVD3_9HYPH</name>
<dbReference type="CDD" id="cd12797">
    <property type="entry name" value="M23_peptidase"/>
    <property type="match status" value="1"/>
</dbReference>
<dbReference type="PANTHER" id="PTHR21666:SF289">
    <property type="entry name" value="L-ALA--D-GLU ENDOPEPTIDASE"/>
    <property type="match status" value="1"/>
</dbReference>
<sequence length="612" mass="64974">AGEPLPSEEPAGASALRADAPADVATDAAALGDGAAGWGETITEGQAELPAFKRTRIENTTSIAFVTPEVERFQPTEDVFVRVNHEQTLDSLLSENRIAAADAKAAGELLAALFGKDALQAGDVIAVRGSRPAAHAATLSLVQVSVYAGGSYLGTLARGPDGAFTSGADPWVEEDLFDFAGEGEASAPTRQYRLLDGIYSTAARNNVPTAVTGEAIMLLSRSHDLSRFADHADRLLLVYSDEPRDGTGGRVLYVAVHGSGRGIDCYVYRPKPGADFACMDEENDVVSQTVTNGMVVPVNGVMTSTFGPRKHPLLKTVRLHKGVDWAAPSGTPVYAAFDGKVAFAGQGADYGNVIRLGHSGGRETRYAHLDRFDPHVRVGGAVQAGDVIGYVGTTGLSTGPHLHFELYSGGQPIDPLQTAVASDGSAAEMLVNQIVRVESGGRHDAKNPLSSATGLGQFIQSTWLRMMRTYRPDLARSLSVPDQLALRLDPTLSREMVRNLAHEGEAYLRARGHQITAGRLYLSHFLGMEGAHLVLSSAADTPLLGLLGQDVIAANPFLAGKSVGYVTEWAERKMHGRRGAPVPAASTRRVVRASPEFERYKAAITEVVKSMS</sequence>
<comment type="caution">
    <text evidence="3">The sequence shown here is derived from an EMBL/GenBank/DDBJ whole genome shotgun (WGS) entry which is preliminary data.</text>
</comment>
<dbReference type="AlphaFoldDB" id="A0A964WVD3"/>
<dbReference type="SUPFAM" id="SSF51261">
    <property type="entry name" value="Duplicated hybrid motif"/>
    <property type="match status" value="1"/>
</dbReference>
<evidence type="ECO:0000259" key="2">
    <source>
        <dbReference type="Pfam" id="PF01551"/>
    </source>
</evidence>
<proteinExistence type="predicted"/>
<dbReference type="GO" id="GO:0004222">
    <property type="term" value="F:metalloendopeptidase activity"/>
    <property type="evidence" value="ECO:0007669"/>
    <property type="project" value="TreeGrafter"/>
</dbReference>
<keyword evidence="1" id="KW-0732">Signal</keyword>
<evidence type="ECO:0000256" key="1">
    <source>
        <dbReference type="ARBA" id="ARBA00022729"/>
    </source>
</evidence>
<keyword evidence="4" id="KW-1185">Reference proteome</keyword>
<dbReference type="EMBL" id="SPKJ01000106">
    <property type="protein sequence ID" value="MYZ49939.1"/>
    <property type="molecule type" value="Genomic_DNA"/>
</dbReference>
<dbReference type="InterPro" id="IPR050570">
    <property type="entry name" value="Cell_wall_metabolism_enzyme"/>
</dbReference>
<dbReference type="RefSeq" id="WP_161142277.1">
    <property type="nucleotide sequence ID" value="NZ_SPKJ01000106.1"/>
</dbReference>
<dbReference type="Gene3D" id="2.70.70.10">
    <property type="entry name" value="Glucose Permease (Domain IIA)"/>
    <property type="match status" value="1"/>
</dbReference>
<feature type="domain" description="M23ase beta-sheet core" evidence="2">
    <location>
        <begin position="319"/>
        <end position="415"/>
    </location>
</feature>
<reference evidence="3" key="1">
    <citation type="submission" date="2019-03" db="EMBL/GenBank/DDBJ databases">
        <title>Afifella sp. nov., isolated from activated sludge.</title>
        <authorList>
            <person name="Li Q."/>
            <person name="Liu Y."/>
        </authorList>
    </citation>
    <scope>NUCLEOTIDE SEQUENCE</scope>
    <source>
        <strain evidence="3">L72</strain>
    </source>
</reference>
<gene>
    <name evidence="3" type="ORF">E4O86_19720</name>
</gene>
<dbReference type="InterPro" id="IPR016047">
    <property type="entry name" value="M23ase_b-sheet_dom"/>
</dbReference>
<dbReference type="OrthoDB" id="9805070at2"/>
<evidence type="ECO:0000313" key="3">
    <source>
        <dbReference type="EMBL" id="MYZ49939.1"/>
    </source>
</evidence>
<feature type="non-terminal residue" evidence="3">
    <location>
        <position position="1"/>
    </location>
</feature>
<dbReference type="PANTHER" id="PTHR21666">
    <property type="entry name" value="PEPTIDASE-RELATED"/>
    <property type="match status" value="1"/>
</dbReference>
<organism evidence="3 4">
    <name type="scientific">Propylenella binzhouense</name>
    <dbReference type="NCBI Taxonomy" id="2555902"/>
    <lineage>
        <taxon>Bacteria</taxon>
        <taxon>Pseudomonadati</taxon>
        <taxon>Pseudomonadota</taxon>
        <taxon>Alphaproteobacteria</taxon>
        <taxon>Hyphomicrobiales</taxon>
        <taxon>Propylenellaceae</taxon>
        <taxon>Propylenella</taxon>
    </lineage>
</organism>
<dbReference type="Gene3D" id="1.10.530.10">
    <property type="match status" value="1"/>
</dbReference>
<accession>A0A964WVD3</accession>
<dbReference type="InterPro" id="IPR011055">
    <property type="entry name" value="Dup_hybrid_motif"/>
</dbReference>
<dbReference type="Pfam" id="PF01551">
    <property type="entry name" value="Peptidase_M23"/>
    <property type="match status" value="1"/>
</dbReference>
<protein>
    <submittedName>
        <fullName evidence="3">M23 family peptidase</fullName>
    </submittedName>
</protein>